<feature type="transmembrane region" description="Helical" evidence="1">
    <location>
        <begin position="31"/>
        <end position="51"/>
    </location>
</feature>
<dbReference type="GO" id="GO:0016020">
    <property type="term" value="C:membrane"/>
    <property type="evidence" value="ECO:0007669"/>
    <property type="project" value="TreeGrafter"/>
</dbReference>
<dbReference type="RefSeq" id="WP_177168889.1">
    <property type="nucleotide sequence ID" value="NZ_AP027363.1"/>
</dbReference>
<feature type="domain" description="SGNH" evidence="3">
    <location>
        <begin position="402"/>
        <end position="641"/>
    </location>
</feature>
<feature type="transmembrane region" description="Helical" evidence="1">
    <location>
        <begin position="282"/>
        <end position="300"/>
    </location>
</feature>
<dbReference type="EMBL" id="FOHK01000007">
    <property type="protein sequence ID" value="SET41357.1"/>
    <property type="molecule type" value="Genomic_DNA"/>
</dbReference>
<keyword evidence="1" id="KW-0472">Membrane</keyword>
<feature type="transmembrane region" description="Helical" evidence="1">
    <location>
        <begin position="218"/>
        <end position="236"/>
    </location>
</feature>
<feature type="domain" description="Acyltransferase 3" evidence="2">
    <location>
        <begin position="5"/>
        <end position="325"/>
    </location>
</feature>
<organism evidence="4 5">
    <name type="scientific">Thalassotalea agarivorans</name>
    <name type="common">Thalassomonas agarivorans</name>
    <dbReference type="NCBI Taxonomy" id="349064"/>
    <lineage>
        <taxon>Bacteria</taxon>
        <taxon>Pseudomonadati</taxon>
        <taxon>Pseudomonadota</taxon>
        <taxon>Gammaproteobacteria</taxon>
        <taxon>Alteromonadales</taxon>
        <taxon>Colwelliaceae</taxon>
        <taxon>Thalassotalea</taxon>
    </lineage>
</organism>
<name>A0A1I0E821_THASX</name>
<feature type="transmembrane region" description="Helical" evidence="1">
    <location>
        <begin position="72"/>
        <end position="90"/>
    </location>
</feature>
<dbReference type="Pfam" id="PF19040">
    <property type="entry name" value="SGNH"/>
    <property type="match status" value="1"/>
</dbReference>
<keyword evidence="4" id="KW-0378">Hydrolase</keyword>
<keyword evidence="1" id="KW-1133">Transmembrane helix</keyword>
<evidence type="ECO:0000256" key="1">
    <source>
        <dbReference type="SAM" id="Phobius"/>
    </source>
</evidence>
<dbReference type="InterPro" id="IPR002656">
    <property type="entry name" value="Acyl_transf_3_dom"/>
</dbReference>
<accession>A0A1I0E821</accession>
<dbReference type="GO" id="GO:0009103">
    <property type="term" value="P:lipopolysaccharide biosynthetic process"/>
    <property type="evidence" value="ECO:0007669"/>
    <property type="project" value="TreeGrafter"/>
</dbReference>
<evidence type="ECO:0000259" key="2">
    <source>
        <dbReference type="Pfam" id="PF01757"/>
    </source>
</evidence>
<keyword evidence="5" id="KW-1185">Reference proteome</keyword>
<dbReference type="Proteomes" id="UP000199308">
    <property type="component" value="Unassembled WGS sequence"/>
</dbReference>
<evidence type="ECO:0000259" key="3">
    <source>
        <dbReference type="Pfam" id="PF19040"/>
    </source>
</evidence>
<feature type="transmembrane region" description="Helical" evidence="1">
    <location>
        <begin position="165"/>
        <end position="182"/>
    </location>
</feature>
<feature type="transmembrane region" description="Helical" evidence="1">
    <location>
        <begin position="306"/>
        <end position="326"/>
    </location>
</feature>
<dbReference type="Pfam" id="PF01757">
    <property type="entry name" value="Acyl_transf_3"/>
    <property type="match status" value="1"/>
</dbReference>
<evidence type="ECO:0000313" key="4">
    <source>
        <dbReference type="EMBL" id="SET41357.1"/>
    </source>
</evidence>
<sequence>MQYRAEIDGLRAIAVLSVIIFHAGLESLSGGFVGVDVFYVISGYLITRILVSDTEKGTFSFSEFYLRRIKRLMPAALVVILVTLASFSLILSPASYYELAKSAVASIFFIANFWFMENAGYFDTSTQIAPLVHMWSLAIEEQFYIIHPFIIVCLTRCFGINKAKLALLTLFATSFVASVALSEFYPDFAFYMLPTRAWELALGALIVFYPLTLTKKTATGVAALSAITLVTSFFIIHHNNIYPGYLALLPTASTFLLIQACHQENIIKRLLSLKALVFVGKISYSAYLWHWPIVVFYRIYINQRAFNVYEVVALTCVTLIVAFLSWKYIEERFRRPQYSVKTVYKNAGFAYVGLLSICVVILSTKGLPERFSDRVAGFTDKREMRKISCTNQLKLIDQIDETFCTVGDDWHSSDLRVVIWGDSHSQHWASILHSVSSGKSIAIAIAPRKCPAYIDNQLVRSYYPKYPRFNEDCKTRNTHTIEWINQSDDIDAVIFASAWSIQTLKLYNEEFPNNKQDIADELKDQAIGAHLTVQGLTATIQKIKKLPILLLSDVPRPNRDLNECRFAEEQSLFRQQCQQNYHYLDYDTVLKWHKITDNALISVADTFSRVSVIVPSQHLCAEGQCKTIINNQLIYRDEHHLRRNLMPATNIKIAEMLALDRYLSSLKH</sequence>
<feature type="transmembrane region" description="Helical" evidence="1">
    <location>
        <begin position="242"/>
        <end position="261"/>
    </location>
</feature>
<dbReference type="AlphaFoldDB" id="A0A1I0E821"/>
<keyword evidence="1" id="KW-0812">Transmembrane</keyword>
<feature type="transmembrane region" description="Helical" evidence="1">
    <location>
        <begin position="188"/>
        <end position="211"/>
    </location>
</feature>
<keyword evidence="4" id="KW-0808">Transferase</keyword>
<evidence type="ECO:0000313" key="5">
    <source>
        <dbReference type="Proteomes" id="UP000199308"/>
    </source>
</evidence>
<gene>
    <name evidence="4" type="ORF">SAMN05660429_01770</name>
</gene>
<feature type="transmembrane region" description="Helical" evidence="1">
    <location>
        <begin position="7"/>
        <end position="25"/>
    </location>
</feature>
<protein>
    <submittedName>
        <fullName evidence="4">Peptidoglycan/LPS O-acetylase OafA/YrhL, contains acyltransferase and SGNH-hydrolase domains</fullName>
    </submittedName>
</protein>
<dbReference type="PANTHER" id="PTHR23028">
    <property type="entry name" value="ACETYLTRANSFERASE"/>
    <property type="match status" value="1"/>
</dbReference>
<dbReference type="GO" id="GO:0016787">
    <property type="term" value="F:hydrolase activity"/>
    <property type="evidence" value="ECO:0007669"/>
    <property type="project" value="UniProtKB-KW"/>
</dbReference>
<dbReference type="PANTHER" id="PTHR23028:SF53">
    <property type="entry name" value="ACYL_TRANSF_3 DOMAIN-CONTAINING PROTEIN"/>
    <property type="match status" value="1"/>
</dbReference>
<reference evidence="4 5" key="1">
    <citation type="submission" date="2016-10" db="EMBL/GenBank/DDBJ databases">
        <authorList>
            <person name="de Groot N.N."/>
        </authorList>
    </citation>
    <scope>NUCLEOTIDE SEQUENCE [LARGE SCALE GENOMIC DNA]</scope>
    <source>
        <strain evidence="4 5">DSM 19706</strain>
    </source>
</reference>
<dbReference type="InterPro" id="IPR043968">
    <property type="entry name" value="SGNH"/>
</dbReference>
<dbReference type="GO" id="GO:0016747">
    <property type="term" value="F:acyltransferase activity, transferring groups other than amino-acyl groups"/>
    <property type="evidence" value="ECO:0007669"/>
    <property type="project" value="InterPro"/>
</dbReference>
<proteinExistence type="predicted"/>
<keyword evidence="4" id="KW-0012">Acyltransferase</keyword>
<dbReference type="InterPro" id="IPR050879">
    <property type="entry name" value="Acyltransferase_3"/>
</dbReference>
<feature type="transmembrane region" description="Helical" evidence="1">
    <location>
        <begin position="347"/>
        <end position="364"/>
    </location>
</feature>